<protein>
    <submittedName>
        <fullName evidence="1">Uncharacterized protein</fullName>
    </submittedName>
</protein>
<sequence length="16" mass="1929">MQIFNLKLIGKKILNR</sequence>
<dbReference type="AlphaFoldDB" id="A0A0E9UWQ8"/>
<reference evidence="1" key="1">
    <citation type="submission" date="2014-11" db="EMBL/GenBank/DDBJ databases">
        <authorList>
            <person name="Amaro Gonzalez C."/>
        </authorList>
    </citation>
    <scope>NUCLEOTIDE SEQUENCE</scope>
</reference>
<reference evidence="1" key="2">
    <citation type="journal article" date="2015" name="Fish Shellfish Immunol.">
        <title>Early steps in the European eel (Anguilla anguilla)-Vibrio vulnificus interaction in the gills: Role of the RtxA13 toxin.</title>
        <authorList>
            <person name="Callol A."/>
            <person name="Pajuelo D."/>
            <person name="Ebbesson L."/>
            <person name="Teles M."/>
            <person name="MacKenzie S."/>
            <person name="Amaro C."/>
        </authorList>
    </citation>
    <scope>NUCLEOTIDE SEQUENCE</scope>
</reference>
<evidence type="ECO:0000313" key="1">
    <source>
        <dbReference type="EMBL" id="JAH69398.1"/>
    </source>
</evidence>
<name>A0A0E9UWQ8_ANGAN</name>
<organism evidence="1">
    <name type="scientific">Anguilla anguilla</name>
    <name type="common">European freshwater eel</name>
    <name type="synonym">Muraena anguilla</name>
    <dbReference type="NCBI Taxonomy" id="7936"/>
    <lineage>
        <taxon>Eukaryota</taxon>
        <taxon>Metazoa</taxon>
        <taxon>Chordata</taxon>
        <taxon>Craniata</taxon>
        <taxon>Vertebrata</taxon>
        <taxon>Euteleostomi</taxon>
        <taxon>Actinopterygii</taxon>
        <taxon>Neopterygii</taxon>
        <taxon>Teleostei</taxon>
        <taxon>Anguilliformes</taxon>
        <taxon>Anguillidae</taxon>
        <taxon>Anguilla</taxon>
    </lineage>
</organism>
<dbReference type="EMBL" id="GBXM01039179">
    <property type="protein sequence ID" value="JAH69398.1"/>
    <property type="molecule type" value="Transcribed_RNA"/>
</dbReference>
<proteinExistence type="predicted"/>
<accession>A0A0E9UWQ8</accession>